<evidence type="ECO:0000313" key="4">
    <source>
        <dbReference type="EMBL" id="ART61203.1"/>
    </source>
</evidence>
<dbReference type="PANTHER" id="PTHR21666:SF270">
    <property type="entry name" value="MUREIN HYDROLASE ACTIVATOR ENVC"/>
    <property type="match status" value="1"/>
</dbReference>
<evidence type="ECO:0000313" key="5">
    <source>
        <dbReference type="Proteomes" id="UP000194440"/>
    </source>
</evidence>
<feature type="chain" id="PRO_5012467208" description="M23ase beta-sheet core domain-containing protein" evidence="2">
    <location>
        <begin position="25"/>
        <end position="288"/>
    </location>
</feature>
<dbReference type="PANTHER" id="PTHR21666">
    <property type="entry name" value="PEPTIDASE-RELATED"/>
    <property type="match status" value="1"/>
</dbReference>
<dbReference type="Pfam" id="PF01551">
    <property type="entry name" value="Peptidase_M23"/>
    <property type="match status" value="1"/>
</dbReference>
<keyword evidence="2" id="KW-0732">Signal</keyword>
<organism evidence="4 5">
    <name type="scientific">Acidovorax carolinensis</name>
    <dbReference type="NCBI Taxonomy" id="553814"/>
    <lineage>
        <taxon>Bacteria</taxon>
        <taxon>Pseudomonadati</taxon>
        <taxon>Pseudomonadota</taxon>
        <taxon>Betaproteobacteria</taxon>
        <taxon>Burkholderiales</taxon>
        <taxon>Comamonadaceae</taxon>
        <taxon>Acidovorax</taxon>
    </lineage>
</organism>
<dbReference type="KEGG" id="acip:CBP36_19755"/>
<proteinExistence type="predicted"/>
<dbReference type="OrthoDB" id="9815245at2"/>
<geneLocation type="plasmid" evidence="4 5">
    <name>pACP4.1</name>
</geneLocation>
<dbReference type="InterPro" id="IPR011055">
    <property type="entry name" value="Dup_hybrid_motif"/>
</dbReference>
<dbReference type="SUPFAM" id="SSF51261">
    <property type="entry name" value="Duplicated hybrid motif"/>
    <property type="match status" value="1"/>
</dbReference>
<evidence type="ECO:0000259" key="3">
    <source>
        <dbReference type="Pfam" id="PF01551"/>
    </source>
</evidence>
<dbReference type="EMBL" id="CP021367">
    <property type="protein sequence ID" value="ART61203.1"/>
    <property type="molecule type" value="Genomic_DNA"/>
</dbReference>
<dbReference type="InterPro" id="IPR050570">
    <property type="entry name" value="Cell_wall_metabolism_enzyme"/>
</dbReference>
<evidence type="ECO:0000256" key="2">
    <source>
        <dbReference type="SAM" id="SignalP"/>
    </source>
</evidence>
<evidence type="ECO:0000256" key="1">
    <source>
        <dbReference type="SAM" id="MobiDB-lite"/>
    </source>
</evidence>
<sequence>MKAPISMVACVLTLLVTQTNDAIAQACIQVPVDCRVTSAFGSRYNPITKNYSSEFHHGVDFGCPIGSKVVAADAGVVSVSAFSASAGNWIVARGAGTTIKYMHHERNLAPVGSSLSKGQEIAKTGNTGRSTGPHLHFQVETGGKAVDPMSNFCSKPPLKPGVLQGADPEQGDVLDKGSQATAPADNGGVPPPMGMDGSLSEIIGDIVAARTLNPDYMRQISGLSEPRLYAELAYMQSIRLKVQHERSQHRERIAATQAMLQLLMADDVLRSQLELQRKAAANAGASGN</sequence>
<name>A0A240UJF4_9BURK</name>
<keyword evidence="5" id="KW-1185">Reference proteome</keyword>
<feature type="signal peptide" evidence="2">
    <location>
        <begin position="1"/>
        <end position="24"/>
    </location>
</feature>
<dbReference type="AlphaFoldDB" id="A0A240UJF4"/>
<dbReference type="Gene3D" id="2.70.70.10">
    <property type="entry name" value="Glucose Permease (Domain IIA)"/>
    <property type="match status" value="1"/>
</dbReference>
<feature type="domain" description="M23ase beta-sheet core" evidence="3">
    <location>
        <begin position="55"/>
        <end position="148"/>
    </location>
</feature>
<dbReference type="GO" id="GO:0004222">
    <property type="term" value="F:metalloendopeptidase activity"/>
    <property type="evidence" value="ECO:0007669"/>
    <property type="project" value="TreeGrafter"/>
</dbReference>
<reference evidence="4" key="1">
    <citation type="submission" date="2017-05" db="EMBL/GenBank/DDBJ databases">
        <title>Polyphasic characterization of four soil-derived phenanthrene-degrading Acidovorax strains and proposal of Acidovorax phenanthrenivorans sp. nov.</title>
        <authorList>
            <person name="Singleton D."/>
            <person name="Lee J."/>
            <person name="Dickey A.N."/>
            <person name="Stroud A."/>
            <person name="Scholl E.H."/>
            <person name="Wright F.A."/>
            <person name="Aitken M.D."/>
        </authorList>
    </citation>
    <scope>NUCLEOTIDE SEQUENCE</scope>
    <source>
        <strain evidence="4">P4</strain>
        <plasmid evidence="4">pACP4.1</plasmid>
    </source>
</reference>
<feature type="region of interest" description="Disordered" evidence="1">
    <location>
        <begin position="159"/>
        <end position="193"/>
    </location>
</feature>
<accession>A0A240UJF4</accession>
<dbReference type="Proteomes" id="UP000194440">
    <property type="component" value="Plasmid pACP4.1"/>
</dbReference>
<dbReference type="KEGG" id="acis:CBP35_19715"/>
<gene>
    <name evidence="4" type="ORF">CBP36_19755</name>
</gene>
<dbReference type="InterPro" id="IPR016047">
    <property type="entry name" value="M23ase_b-sheet_dom"/>
</dbReference>
<dbReference type="RefSeq" id="WP_086928974.1">
    <property type="nucleotide sequence ID" value="NZ_CP021363.1"/>
</dbReference>
<protein>
    <recommendedName>
        <fullName evidence="3">M23ase beta-sheet core domain-containing protein</fullName>
    </recommendedName>
</protein>
<dbReference type="CDD" id="cd12797">
    <property type="entry name" value="M23_peptidase"/>
    <property type="match status" value="1"/>
</dbReference>
<keyword evidence="4" id="KW-0614">Plasmid</keyword>